<feature type="compositionally biased region" description="Low complexity" evidence="9">
    <location>
        <begin position="930"/>
        <end position="944"/>
    </location>
</feature>
<feature type="site" description="Interaction with DNA" evidence="8">
    <location>
        <position position="169"/>
    </location>
</feature>
<dbReference type="EC" id="5.6.2.1" evidence="8"/>
<dbReference type="GO" id="GO:0003677">
    <property type="term" value="F:DNA binding"/>
    <property type="evidence" value="ECO:0007669"/>
    <property type="project" value="UniProtKB-KW"/>
</dbReference>
<feature type="compositionally biased region" description="Basic and acidic residues" evidence="9">
    <location>
        <begin position="655"/>
        <end position="669"/>
    </location>
</feature>
<keyword evidence="6 8" id="KW-0238">DNA-binding</keyword>
<feature type="compositionally biased region" description="Basic residues" evidence="9">
    <location>
        <begin position="884"/>
        <end position="896"/>
    </location>
</feature>
<dbReference type="InterPro" id="IPR005733">
    <property type="entry name" value="TopoI_bac-type"/>
</dbReference>
<evidence type="ECO:0000256" key="1">
    <source>
        <dbReference type="ARBA" id="ARBA00000213"/>
    </source>
</evidence>
<dbReference type="InterPro" id="IPR028612">
    <property type="entry name" value="Topoisom_1_IA"/>
</dbReference>
<keyword evidence="7 8" id="KW-0413">Isomerase</keyword>
<dbReference type="InterPro" id="IPR013825">
    <property type="entry name" value="Topo_IA_cen_sub2"/>
</dbReference>
<dbReference type="Gene3D" id="1.10.290.10">
    <property type="entry name" value="Topoisomerase I, domain 4"/>
    <property type="match status" value="1"/>
</dbReference>
<evidence type="ECO:0000256" key="2">
    <source>
        <dbReference type="ARBA" id="ARBA00009446"/>
    </source>
</evidence>
<dbReference type="InterPro" id="IPR034149">
    <property type="entry name" value="TOPRIM_TopoI"/>
</dbReference>
<dbReference type="InterPro" id="IPR013826">
    <property type="entry name" value="Topo_IA_cen_sub3"/>
</dbReference>
<dbReference type="PROSITE" id="PS50880">
    <property type="entry name" value="TOPRIM"/>
    <property type="match status" value="1"/>
</dbReference>
<evidence type="ECO:0000256" key="9">
    <source>
        <dbReference type="SAM" id="MobiDB-lite"/>
    </source>
</evidence>
<dbReference type="SMART" id="SM00493">
    <property type="entry name" value="TOPRIM"/>
    <property type="match status" value="1"/>
</dbReference>
<dbReference type="SMART" id="SM00436">
    <property type="entry name" value="TOP1Bc"/>
    <property type="match status" value="1"/>
</dbReference>
<accession>A0A1D7YBT2</accession>
<feature type="site" description="Interaction with DNA" evidence="8">
    <location>
        <position position="176"/>
    </location>
</feature>
<feature type="region of interest" description="Disordered" evidence="9">
    <location>
        <begin position="877"/>
        <end position="944"/>
    </location>
</feature>
<evidence type="ECO:0000259" key="10">
    <source>
        <dbReference type="PROSITE" id="PS50880"/>
    </source>
</evidence>
<comment type="subunit">
    <text evidence="8">Monomer.</text>
</comment>
<feature type="region of interest" description="Disordered" evidence="9">
    <location>
        <begin position="655"/>
        <end position="674"/>
    </location>
</feature>
<dbReference type="Pfam" id="PF01751">
    <property type="entry name" value="Toprim"/>
    <property type="match status" value="1"/>
</dbReference>
<feature type="domain" description="Topo IA-type catalytic" evidence="11">
    <location>
        <begin position="150"/>
        <end position="602"/>
    </location>
</feature>
<dbReference type="NCBIfam" id="TIGR01051">
    <property type="entry name" value="topA_bact"/>
    <property type="match status" value="1"/>
</dbReference>
<comment type="similarity">
    <text evidence="2 8">Belongs to the type IA topoisomerase family.</text>
</comment>
<organism evidence="12 13">
    <name type="scientific">Streptomyces fodineus</name>
    <dbReference type="NCBI Taxonomy" id="1904616"/>
    <lineage>
        <taxon>Bacteria</taxon>
        <taxon>Bacillati</taxon>
        <taxon>Actinomycetota</taxon>
        <taxon>Actinomycetes</taxon>
        <taxon>Kitasatosporales</taxon>
        <taxon>Streptomycetaceae</taxon>
        <taxon>Streptomyces</taxon>
    </lineage>
</organism>
<dbReference type="InterPro" id="IPR025589">
    <property type="entry name" value="Toprim_C_rpt"/>
</dbReference>
<dbReference type="Gene3D" id="3.40.50.140">
    <property type="match status" value="1"/>
</dbReference>
<dbReference type="PROSITE" id="PS00396">
    <property type="entry name" value="TOPO_IA_1"/>
    <property type="match status" value="1"/>
</dbReference>
<dbReference type="InterPro" id="IPR000380">
    <property type="entry name" value="Topo_IA"/>
</dbReference>
<dbReference type="Pfam" id="PF13368">
    <property type="entry name" value="Toprim_C_rpt"/>
    <property type="match status" value="4"/>
</dbReference>
<dbReference type="EMBL" id="CP017248">
    <property type="protein sequence ID" value="AOR32946.1"/>
    <property type="molecule type" value="Genomic_DNA"/>
</dbReference>
<dbReference type="InterPro" id="IPR013824">
    <property type="entry name" value="Topo_IA_cen_sub1"/>
</dbReference>
<evidence type="ECO:0000256" key="3">
    <source>
        <dbReference type="ARBA" id="ARBA00022723"/>
    </source>
</evidence>
<dbReference type="PROSITE" id="PS52039">
    <property type="entry name" value="TOPO_IA_2"/>
    <property type="match status" value="1"/>
</dbReference>
<dbReference type="InterPro" id="IPR003602">
    <property type="entry name" value="Topo_IA_DNA-bd_dom"/>
</dbReference>
<dbReference type="CDD" id="cd00186">
    <property type="entry name" value="TOP1Ac"/>
    <property type="match status" value="1"/>
</dbReference>
<keyword evidence="3" id="KW-0479">Metal-binding</keyword>
<dbReference type="PRINTS" id="PR00417">
    <property type="entry name" value="PRTPISMRASEI"/>
</dbReference>
<comment type="catalytic activity">
    <reaction evidence="1 8">
        <text>ATP-independent breakage of single-stranded DNA, followed by passage and rejoining.</text>
        <dbReference type="EC" id="5.6.2.1"/>
    </reaction>
</comment>
<keyword evidence="4" id="KW-0460">Magnesium</keyword>
<dbReference type="PANTHER" id="PTHR42785:SF1">
    <property type="entry name" value="DNA TOPOISOMERASE"/>
    <property type="match status" value="1"/>
</dbReference>
<dbReference type="InterPro" id="IPR023405">
    <property type="entry name" value="Topo_IA_core_domain"/>
</dbReference>
<dbReference type="InterPro" id="IPR006171">
    <property type="entry name" value="TOPRIM_dom"/>
</dbReference>
<name>A0A1D7YBT2_9ACTN</name>
<dbReference type="Gene3D" id="2.70.20.10">
    <property type="entry name" value="Topoisomerase I, domain 3"/>
    <property type="match status" value="1"/>
</dbReference>
<dbReference type="CDD" id="cd03363">
    <property type="entry name" value="TOPRIM_TopoIA_TopoI"/>
    <property type="match status" value="1"/>
</dbReference>
<dbReference type="SUPFAM" id="SSF56712">
    <property type="entry name" value="Prokaryotic type I DNA topoisomerase"/>
    <property type="match status" value="1"/>
</dbReference>
<keyword evidence="13" id="KW-1185">Reference proteome</keyword>
<proteinExistence type="inferred from homology"/>
<reference evidence="13" key="1">
    <citation type="submission" date="2016-09" db="EMBL/GenBank/DDBJ databases">
        <title>Streptomyces puniciscabiei strain:TW1S1 Genome sequencing and assembly.</title>
        <authorList>
            <person name="Kim M.-K."/>
            <person name="Kim S.B."/>
        </authorList>
    </citation>
    <scope>NUCLEOTIDE SEQUENCE [LARGE SCALE GENOMIC DNA]</scope>
    <source>
        <strain evidence="13">TW1S1</strain>
    </source>
</reference>
<feature type="site" description="Interaction with DNA" evidence="8">
    <location>
        <position position="42"/>
    </location>
</feature>
<evidence type="ECO:0000256" key="5">
    <source>
        <dbReference type="ARBA" id="ARBA00023029"/>
    </source>
</evidence>
<dbReference type="InterPro" id="IPR003601">
    <property type="entry name" value="Topo_IA_2"/>
</dbReference>
<dbReference type="Gene3D" id="1.10.460.10">
    <property type="entry name" value="Topoisomerase I, domain 2"/>
    <property type="match status" value="1"/>
</dbReference>
<dbReference type="Pfam" id="PF01131">
    <property type="entry name" value="Topoisom_bac"/>
    <property type="match status" value="1"/>
</dbReference>
<dbReference type="PANTHER" id="PTHR42785">
    <property type="entry name" value="DNA TOPOISOMERASE, TYPE IA, CORE"/>
    <property type="match status" value="1"/>
</dbReference>
<gene>
    <name evidence="8" type="primary">topA</name>
    <name evidence="12" type="ORF">BFF78_19430</name>
</gene>
<dbReference type="AlphaFoldDB" id="A0A1D7YBT2"/>
<evidence type="ECO:0000313" key="12">
    <source>
        <dbReference type="EMBL" id="AOR32946.1"/>
    </source>
</evidence>
<dbReference type="RefSeq" id="WP_069779531.1">
    <property type="nucleotide sequence ID" value="NZ_CP017248.1"/>
</dbReference>
<feature type="site" description="Interaction with DNA" evidence="8">
    <location>
        <position position="160"/>
    </location>
</feature>
<dbReference type="KEGG" id="spun:BFF78_19430"/>
<dbReference type="InterPro" id="IPR023406">
    <property type="entry name" value="Topo_IA_AS"/>
</dbReference>
<dbReference type="SMART" id="SM00437">
    <property type="entry name" value="TOP1Ac"/>
    <property type="match status" value="1"/>
</dbReference>
<dbReference type="GO" id="GO:0006265">
    <property type="term" value="P:DNA topological change"/>
    <property type="evidence" value="ECO:0007669"/>
    <property type="project" value="UniProtKB-UniRule"/>
</dbReference>
<dbReference type="Proteomes" id="UP000094960">
    <property type="component" value="Chromosome"/>
</dbReference>
<dbReference type="GO" id="GO:0003917">
    <property type="term" value="F:DNA topoisomerase type I (single strand cut, ATP-independent) activity"/>
    <property type="evidence" value="ECO:0007669"/>
    <property type="project" value="UniProtKB-UniRule"/>
</dbReference>
<evidence type="ECO:0000259" key="11">
    <source>
        <dbReference type="PROSITE" id="PS52039"/>
    </source>
</evidence>
<dbReference type="GO" id="GO:0046872">
    <property type="term" value="F:metal ion binding"/>
    <property type="evidence" value="ECO:0007669"/>
    <property type="project" value="UniProtKB-KW"/>
</dbReference>
<feature type="site" description="Interaction with DNA" evidence="8">
    <location>
        <position position="534"/>
    </location>
</feature>
<keyword evidence="5 8" id="KW-0799">Topoisomerase</keyword>
<sequence length="944" mass="102883">MSPTSETAQGGRRLVIVESPAKAKTIKGYLGPGYVVEASVGHIRDLPNGAAEVPEKYTGEVRRLGVDVDHDFQPIYVINADKRAQVKKLKDLLKESDELFLATDEDREGEAIAWHLQEVLKPKIPVKRMVFHEITKDAIREAVANPRQLNQKLVDAQETRRILDRLYGYEVSPVLWKKVMPRLSAGRVQSVATRLVVERERERMAFRSAEYWDLTGTFATGRAGDPSDPSSLVARLQTVDGRRIAQGRDFDSVGQLKSANTLHLDEATARALAAALENTRFSVRSVESKPYRRSPYAPFRTTTLQQEASRKLGFGAKATMQIAQKLYENGYITYMRTDSTTLSDTAIAAARAQVTQLYGADYLPPQPRTYAAKVKNAQEAHEAIRPSGDRFRTPAETGLTGDQFKLYELIWKRTVASQMKDATGNSVTVKIGGTAADGRDVEFSASGKTITFHGFLKAYVEGADDPNAELDDRERRLPQVAEGDALSAEEITVDGHATKPPARYTEASLVKELEEREIGRPSTYASIIGTILDRGYVFKKGTALVPSFLSFAVVNLLEKHFGRLVDYDFTAKMEDDLDRIAAGQAQAVPWLRRFYFGEGTATGGAADAGNGDGDHLGGLKELVTDLGAIDAREVSSFPVGGDIVLRVGRYGPYIERGEKDTEQHQRADIPDDLPPDELTVELAEELLAKPSGERVLGTDPEPPHHPIVAKDGRYGPYVTEVLPEGTPKTGKNAVKPRTASLFKSMSLDTVTLEDALKLMSLPRTVGTDADGQEITAQNGRYGPYLKKGTDSRSLQSEDQLFTITLEEAQAIYAQPKQRGRAAAKPPLKELGEDPVSGKPVVVKDGRFGPYVTDGETNATLRSGDSVEAITPERGFELLAEKRAKAPAKKTAKKAPAKKAAPAKKTAAKKTAAKKTTAAAKKTTAKKTTAKKATASKATASGSED</sequence>
<feature type="region of interest" description="Disordered" evidence="9">
    <location>
        <begin position="814"/>
        <end position="848"/>
    </location>
</feature>
<feature type="site" description="Interaction with DNA" evidence="8">
    <location>
        <position position="164"/>
    </location>
</feature>
<dbReference type="HAMAP" id="MF_00952">
    <property type="entry name" value="Topoisom_1_prok"/>
    <property type="match status" value="1"/>
</dbReference>
<evidence type="ECO:0000256" key="4">
    <source>
        <dbReference type="ARBA" id="ARBA00022842"/>
    </source>
</evidence>
<feature type="site" description="Interaction with DNA" evidence="8">
    <location>
        <position position="161"/>
    </location>
</feature>
<comment type="function">
    <text evidence="8">Releases the supercoiling and torsional tension of DNA, which is introduced during the DNA replication and transcription, by transiently cleaving and rejoining one strand of the DNA duplex. Introduces a single-strand break via transesterification at a target site in duplex DNA. The scissile phosphodiester is attacked by the catalytic tyrosine of the enzyme, resulting in the formation of a DNA-(5'-phosphotyrosyl)-enzyme intermediate and the expulsion of a 3'-OH DNA strand. The free DNA strand then undergoes passage around the unbroken strand, thus removing DNA supercoils. Finally, in the religation step, the DNA 3'-OH attacks the covalent intermediate to expel the active-site tyrosine and restore the DNA phosphodiester backbone.</text>
</comment>
<evidence type="ECO:0000256" key="7">
    <source>
        <dbReference type="ARBA" id="ARBA00023235"/>
    </source>
</evidence>
<evidence type="ECO:0000313" key="13">
    <source>
        <dbReference type="Proteomes" id="UP000094960"/>
    </source>
</evidence>
<feature type="site" description="Interaction with DNA" evidence="8">
    <location>
        <position position="336"/>
    </location>
</feature>
<protein>
    <recommendedName>
        <fullName evidence="8">DNA topoisomerase 1</fullName>
        <ecNumber evidence="8">5.6.2.1</ecNumber>
    </recommendedName>
    <alternativeName>
        <fullName evidence="8">DNA topoisomerase I</fullName>
    </alternativeName>
</protein>
<evidence type="ECO:0000256" key="6">
    <source>
        <dbReference type="ARBA" id="ARBA00023125"/>
    </source>
</evidence>
<dbReference type="InterPro" id="IPR013497">
    <property type="entry name" value="Topo_IA_cen"/>
</dbReference>
<feature type="active site" description="O-(5'-phospho-DNA)-tyrosine intermediate" evidence="8">
    <location>
        <position position="334"/>
    </location>
</feature>
<feature type="region of interest" description="Interaction with DNA" evidence="8">
    <location>
        <begin position="184"/>
        <end position="189"/>
    </location>
</feature>
<evidence type="ECO:0000256" key="8">
    <source>
        <dbReference type="HAMAP-Rule" id="MF_00952"/>
    </source>
</evidence>
<feature type="domain" description="Toprim" evidence="10">
    <location>
        <begin position="12"/>
        <end position="135"/>
    </location>
</feature>